<accession>A0AA86SDG9</accession>
<reference evidence="1" key="1">
    <citation type="submission" date="2023-10" db="EMBL/GenBank/DDBJ databases">
        <authorList>
            <person name="Domelevo Entfellner J.-B."/>
        </authorList>
    </citation>
    <scope>NUCLEOTIDE SEQUENCE</scope>
</reference>
<organism evidence="1 2">
    <name type="scientific">Sphenostylis stenocarpa</name>
    <dbReference type="NCBI Taxonomy" id="92480"/>
    <lineage>
        <taxon>Eukaryota</taxon>
        <taxon>Viridiplantae</taxon>
        <taxon>Streptophyta</taxon>
        <taxon>Embryophyta</taxon>
        <taxon>Tracheophyta</taxon>
        <taxon>Spermatophyta</taxon>
        <taxon>Magnoliopsida</taxon>
        <taxon>eudicotyledons</taxon>
        <taxon>Gunneridae</taxon>
        <taxon>Pentapetalae</taxon>
        <taxon>rosids</taxon>
        <taxon>fabids</taxon>
        <taxon>Fabales</taxon>
        <taxon>Fabaceae</taxon>
        <taxon>Papilionoideae</taxon>
        <taxon>50 kb inversion clade</taxon>
        <taxon>NPAAA clade</taxon>
        <taxon>indigoferoid/millettioid clade</taxon>
        <taxon>Phaseoleae</taxon>
        <taxon>Sphenostylis</taxon>
    </lineage>
</organism>
<dbReference type="AlphaFoldDB" id="A0AA86SDG9"/>
<sequence>CGLTPTLRKGGICGTNSVISGERVGGDVNMQFFFYIENILFVHGEAEADLRKIYSPHE</sequence>
<dbReference type="EMBL" id="OY731401">
    <property type="protein sequence ID" value="CAJ1952988.1"/>
    <property type="molecule type" value="Genomic_DNA"/>
</dbReference>
<name>A0AA86SDG9_9FABA</name>
<keyword evidence="2" id="KW-1185">Reference proteome</keyword>
<dbReference type="Gramene" id="rna-AYBTSS11_LOCUS15588">
    <property type="protein sequence ID" value="CAJ1952988.1"/>
    <property type="gene ID" value="gene-AYBTSS11_LOCUS15588"/>
</dbReference>
<proteinExistence type="predicted"/>
<protein>
    <submittedName>
        <fullName evidence="1">Uncharacterized protein</fullName>
    </submittedName>
</protein>
<evidence type="ECO:0000313" key="2">
    <source>
        <dbReference type="Proteomes" id="UP001189624"/>
    </source>
</evidence>
<evidence type="ECO:0000313" key="1">
    <source>
        <dbReference type="EMBL" id="CAJ1952988.1"/>
    </source>
</evidence>
<dbReference type="Proteomes" id="UP001189624">
    <property type="component" value="Chromosome 4"/>
</dbReference>
<gene>
    <name evidence="1" type="ORF">AYBTSS11_LOCUS15588</name>
</gene>
<feature type="non-terminal residue" evidence="1">
    <location>
        <position position="1"/>
    </location>
</feature>